<keyword evidence="3" id="KW-1185">Reference proteome</keyword>
<name>A0A8H6YV85_9AGAR</name>
<organism evidence="2 3">
    <name type="scientific">Mycena venus</name>
    <dbReference type="NCBI Taxonomy" id="2733690"/>
    <lineage>
        <taxon>Eukaryota</taxon>
        <taxon>Fungi</taxon>
        <taxon>Dikarya</taxon>
        <taxon>Basidiomycota</taxon>
        <taxon>Agaricomycotina</taxon>
        <taxon>Agaricomycetes</taxon>
        <taxon>Agaricomycetidae</taxon>
        <taxon>Agaricales</taxon>
        <taxon>Marasmiineae</taxon>
        <taxon>Mycenaceae</taxon>
        <taxon>Mycena</taxon>
    </lineage>
</organism>
<reference evidence="2" key="1">
    <citation type="submission" date="2020-05" db="EMBL/GenBank/DDBJ databases">
        <title>Mycena genomes resolve the evolution of fungal bioluminescence.</title>
        <authorList>
            <person name="Tsai I.J."/>
        </authorList>
    </citation>
    <scope>NUCLEOTIDE SEQUENCE</scope>
    <source>
        <strain evidence="2">CCC161011</strain>
    </source>
</reference>
<gene>
    <name evidence="2" type="ORF">MVEN_00459200</name>
</gene>
<sequence length="280" mass="30059">MEGNNFAMTWMNPFHKTHRFRKFNFELLVNGTVGAGGVVRLGMSDLGTMPVATAALARFVRDAFTQARLGAELGIGVQAERWRFDWARTAATTAAERGSSWIGGMPGDKSRKGGVPRAGTAGLQEWPQEQRVERSANDNGAVQAPGCGTRRVRTGHDWTTTTTGAGFARLVADYGTQLQGVRRDVKPGGQGADIDGRGFGARSGGRGLHGATGGTHRLAGQNASCLIPAHFFLQCMHSPAVHVLHTASQLPNNSWGRAVSARERRRFDASSLPFTFGAKW</sequence>
<evidence type="ECO:0000313" key="3">
    <source>
        <dbReference type="Proteomes" id="UP000620124"/>
    </source>
</evidence>
<accession>A0A8H6YV85</accession>
<proteinExistence type="predicted"/>
<dbReference type="AlphaFoldDB" id="A0A8H6YV85"/>
<evidence type="ECO:0000256" key="1">
    <source>
        <dbReference type="SAM" id="MobiDB-lite"/>
    </source>
</evidence>
<feature type="region of interest" description="Disordered" evidence="1">
    <location>
        <begin position="97"/>
        <end position="158"/>
    </location>
</feature>
<dbReference type="Proteomes" id="UP000620124">
    <property type="component" value="Unassembled WGS sequence"/>
</dbReference>
<evidence type="ECO:0000313" key="2">
    <source>
        <dbReference type="EMBL" id="KAF7365849.1"/>
    </source>
</evidence>
<protein>
    <submittedName>
        <fullName evidence="2">Uncharacterized protein</fullName>
    </submittedName>
</protein>
<comment type="caution">
    <text evidence="2">The sequence shown here is derived from an EMBL/GenBank/DDBJ whole genome shotgun (WGS) entry which is preliminary data.</text>
</comment>
<dbReference type="EMBL" id="JACAZI010000003">
    <property type="protein sequence ID" value="KAF7365849.1"/>
    <property type="molecule type" value="Genomic_DNA"/>
</dbReference>